<dbReference type="Proteomes" id="UP001319045">
    <property type="component" value="Chromosome"/>
</dbReference>
<dbReference type="RefSeq" id="WP_207153851.1">
    <property type="nucleotide sequence ID" value="NZ_AP024484.1"/>
</dbReference>
<dbReference type="InterPro" id="IPR023806">
    <property type="entry name" value="CHP03905"/>
</dbReference>
<evidence type="ECO:0000313" key="8">
    <source>
        <dbReference type="Proteomes" id="UP001319045"/>
    </source>
</evidence>
<keyword evidence="4" id="KW-0547">Nucleotide-binding</keyword>
<keyword evidence="8" id="KW-1185">Reference proteome</keyword>
<organism evidence="7 8">
    <name type="scientific">Prevotella herbatica</name>
    <dbReference type="NCBI Taxonomy" id="2801997"/>
    <lineage>
        <taxon>Bacteria</taxon>
        <taxon>Pseudomonadati</taxon>
        <taxon>Bacteroidota</taxon>
        <taxon>Bacteroidia</taxon>
        <taxon>Bacteroidales</taxon>
        <taxon>Prevotellaceae</taxon>
        <taxon>Prevotella</taxon>
    </lineage>
</organism>
<dbReference type="Pfam" id="PF12637">
    <property type="entry name" value="TSCPD"/>
    <property type="match status" value="1"/>
</dbReference>
<dbReference type="NCBIfam" id="TIGR03905">
    <property type="entry name" value="TIGR03905_4_Cys"/>
    <property type="match status" value="1"/>
</dbReference>
<sequence length="86" mass="9251">MSRHISYKPKGVCSRMINIDVDDNNIITNLEFVGGCDGNTHGIMALVKGMKVDDVKSRLKGIACGTKATSCPDQLAIALDKLEKGE</sequence>
<comment type="catalytic activity">
    <reaction evidence="5">
        <text>a 2'-deoxyribonucleoside 5'-diphosphate + [thioredoxin]-disulfide + H2O = a ribonucleoside 5'-diphosphate + [thioredoxin]-dithiol</text>
        <dbReference type="Rhea" id="RHEA:23252"/>
        <dbReference type="Rhea" id="RHEA-COMP:10698"/>
        <dbReference type="Rhea" id="RHEA-COMP:10700"/>
        <dbReference type="ChEBI" id="CHEBI:15377"/>
        <dbReference type="ChEBI" id="CHEBI:29950"/>
        <dbReference type="ChEBI" id="CHEBI:50058"/>
        <dbReference type="ChEBI" id="CHEBI:57930"/>
        <dbReference type="ChEBI" id="CHEBI:73316"/>
        <dbReference type="EC" id="1.17.4.1"/>
    </reaction>
</comment>
<evidence type="ECO:0000256" key="5">
    <source>
        <dbReference type="ARBA" id="ARBA00047754"/>
    </source>
</evidence>
<evidence type="ECO:0000256" key="2">
    <source>
        <dbReference type="ARBA" id="ARBA00012274"/>
    </source>
</evidence>
<name>A0ABN6EMN2_9BACT</name>
<dbReference type="InterPro" id="IPR018247">
    <property type="entry name" value="EF_Hand_1_Ca_BS"/>
</dbReference>
<dbReference type="InterPro" id="IPR024434">
    <property type="entry name" value="TSCPD_dom"/>
</dbReference>
<keyword evidence="3" id="KW-0237">DNA synthesis</keyword>
<dbReference type="EC" id="1.17.4.1" evidence="2"/>
<evidence type="ECO:0000256" key="3">
    <source>
        <dbReference type="ARBA" id="ARBA00022634"/>
    </source>
</evidence>
<evidence type="ECO:0000259" key="6">
    <source>
        <dbReference type="Pfam" id="PF12637"/>
    </source>
</evidence>
<proteinExistence type="inferred from homology"/>
<evidence type="ECO:0000256" key="1">
    <source>
        <dbReference type="ARBA" id="ARBA00007405"/>
    </source>
</evidence>
<feature type="domain" description="TSCPD" evidence="6">
    <location>
        <begin position="6"/>
        <end position="81"/>
    </location>
</feature>
<gene>
    <name evidence="7" type="ORF">prwr041_21780</name>
</gene>
<evidence type="ECO:0000313" key="7">
    <source>
        <dbReference type="EMBL" id="BCS86285.1"/>
    </source>
</evidence>
<dbReference type="EMBL" id="AP024484">
    <property type="protein sequence ID" value="BCS86285.1"/>
    <property type="molecule type" value="Genomic_DNA"/>
</dbReference>
<reference evidence="7 8" key="1">
    <citation type="journal article" date="2022" name="Int. J. Syst. Evol. Microbiol.">
        <title>Prevotella herbatica sp. nov., a plant polysaccharide-decomposing anaerobic bacterium isolated from a methanogenic reactor.</title>
        <authorList>
            <person name="Uek A."/>
            <person name="Tonouchi A."/>
            <person name="Kaku N."/>
            <person name="Ueki K."/>
        </authorList>
    </citation>
    <scope>NUCLEOTIDE SEQUENCE [LARGE SCALE GENOMIC DNA]</scope>
    <source>
        <strain evidence="7 8">WR041</strain>
    </source>
</reference>
<protein>
    <recommendedName>
        <fullName evidence="2">ribonucleoside-diphosphate reductase</fullName>
        <ecNumber evidence="2">1.17.4.1</ecNumber>
    </recommendedName>
</protein>
<evidence type="ECO:0000256" key="4">
    <source>
        <dbReference type="ARBA" id="ARBA00022741"/>
    </source>
</evidence>
<dbReference type="PROSITE" id="PS00018">
    <property type="entry name" value="EF_HAND_1"/>
    <property type="match status" value="1"/>
</dbReference>
<comment type="similarity">
    <text evidence="1">Belongs to the ribonucleoside diphosphate reductase class-2 family.</text>
</comment>
<accession>A0ABN6EMN2</accession>